<dbReference type="GO" id="GO:0004222">
    <property type="term" value="F:metalloendopeptidase activity"/>
    <property type="evidence" value="ECO:0007669"/>
    <property type="project" value="InterPro"/>
</dbReference>
<feature type="chain" id="PRO_5015492727" description="PDZ domain-containing protein" evidence="3">
    <location>
        <begin position="19"/>
        <end position="339"/>
    </location>
</feature>
<evidence type="ECO:0000313" key="5">
    <source>
        <dbReference type="EMBL" id="PQO32781.1"/>
    </source>
</evidence>
<evidence type="ECO:0000256" key="3">
    <source>
        <dbReference type="SAM" id="SignalP"/>
    </source>
</evidence>
<dbReference type="SUPFAM" id="SSF50156">
    <property type="entry name" value="PDZ domain-like"/>
    <property type="match status" value="1"/>
</dbReference>
<keyword evidence="3" id="KW-0732">Signal</keyword>
<feature type="signal peptide" evidence="3">
    <location>
        <begin position="1"/>
        <end position="18"/>
    </location>
</feature>
<dbReference type="InterPro" id="IPR041489">
    <property type="entry name" value="PDZ_6"/>
</dbReference>
<accession>A0A2S8FKU8</accession>
<feature type="coiled-coil region" evidence="2">
    <location>
        <begin position="290"/>
        <end position="325"/>
    </location>
</feature>
<dbReference type="InterPro" id="IPR001478">
    <property type="entry name" value="PDZ"/>
</dbReference>
<gene>
    <name evidence="5" type="ORF">C5Y83_21575</name>
</gene>
<organism evidence="5 6">
    <name type="scientific">Blastopirellula marina</name>
    <dbReference type="NCBI Taxonomy" id="124"/>
    <lineage>
        <taxon>Bacteria</taxon>
        <taxon>Pseudomonadati</taxon>
        <taxon>Planctomycetota</taxon>
        <taxon>Planctomycetia</taxon>
        <taxon>Pirellulales</taxon>
        <taxon>Pirellulaceae</taxon>
        <taxon>Blastopirellula</taxon>
    </lineage>
</organism>
<dbReference type="SMART" id="SM00228">
    <property type="entry name" value="PDZ"/>
    <property type="match status" value="1"/>
</dbReference>
<dbReference type="PANTHER" id="PTHR42837:SF2">
    <property type="entry name" value="MEMBRANE METALLOPROTEASE ARASP2, CHLOROPLASTIC-RELATED"/>
    <property type="match status" value="1"/>
</dbReference>
<dbReference type="Proteomes" id="UP000238322">
    <property type="component" value="Unassembled WGS sequence"/>
</dbReference>
<dbReference type="Pfam" id="PF17820">
    <property type="entry name" value="PDZ_6"/>
    <property type="match status" value="1"/>
</dbReference>
<proteinExistence type="predicted"/>
<protein>
    <recommendedName>
        <fullName evidence="4">PDZ domain-containing protein</fullName>
    </recommendedName>
</protein>
<evidence type="ECO:0000256" key="1">
    <source>
        <dbReference type="ARBA" id="ARBA00001947"/>
    </source>
</evidence>
<dbReference type="RefSeq" id="WP_105331793.1">
    <property type="nucleotide sequence ID" value="NZ_PUHY01000012.1"/>
</dbReference>
<dbReference type="OrthoDB" id="266008at2"/>
<comment type="cofactor">
    <cofactor evidence="1">
        <name>Zn(2+)</name>
        <dbReference type="ChEBI" id="CHEBI:29105"/>
    </cofactor>
</comment>
<dbReference type="GO" id="GO:0006508">
    <property type="term" value="P:proteolysis"/>
    <property type="evidence" value="ECO:0007669"/>
    <property type="project" value="InterPro"/>
</dbReference>
<dbReference type="InterPro" id="IPR036034">
    <property type="entry name" value="PDZ_sf"/>
</dbReference>
<reference evidence="5 6" key="1">
    <citation type="submission" date="2018-02" db="EMBL/GenBank/DDBJ databases">
        <title>Comparative genomes isolates from brazilian mangrove.</title>
        <authorList>
            <person name="Araujo J.E."/>
            <person name="Taketani R.G."/>
            <person name="Silva M.C.P."/>
            <person name="Loureco M.V."/>
            <person name="Andreote F.D."/>
        </authorList>
    </citation>
    <scope>NUCLEOTIDE SEQUENCE [LARGE SCALE GENOMIC DNA]</scope>
    <source>
        <strain evidence="5 6">Hex-1 MGV</strain>
    </source>
</reference>
<feature type="domain" description="PDZ" evidence="4">
    <location>
        <begin position="36"/>
        <end position="120"/>
    </location>
</feature>
<dbReference type="Gene3D" id="2.30.42.10">
    <property type="match status" value="1"/>
</dbReference>
<evidence type="ECO:0000256" key="2">
    <source>
        <dbReference type="SAM" id="Coils"/>
    </source>
</evidence>
<keyword evidence="2" id="KW-0175">Coiled coil</keyword>
<name>A0A2S8FKU8_9BACT</name>
<comment type="caution">
    <text evidence="5">The sequence shown here is derived from an EMBL/GenBank/DDBJ whole genome shotgun (WGS) entry which is preliminary data.</text>
</comment>
<dbReference type="AlphaFoldDB" id="A0A2S8FKU8"/>
<dbReference type="InterPro" id="IPR004387">
    <property type="entry name" value="Pept_M50_Zn"/>
</dbReference>
<dbReference type="EMBL" id="PUHY01000012">
    <property type="protein sequence ID" value="PQO32781.1"/>
    <property type="molecule type" value="Genomic_DNA"/>
</dbReference>
<dbReference type="CDD" id="cd06779">
    <property type="entry name" value="cpPDZ_Deg_HtrA-like"/>
    <property type="match status" value="1"/>
</dbReference>
<sequence length="339" mass="37493">MKVRYLFATGLLAAGVVAAPLWNNATADEKPQQDRAAEVQPDAEKAKQEVKHYWLGIQLAPTPAILKQHVERLKDGGAMVAGVANASPASKAGLQAGDHILKVNDQAVTSPEQIVDIVRQGEGEAIVLRVLRGFEIESFTVKPEIAPENPVVPQANIGMEGMMPPSLNGGGPGARLHIFGPGQMVPPDVRLRLLEDNLPQNLMIRVEKKGDAPAKLHIEREGESWDVTADDIDQLPEDLRPIAKRFLAKNTNGPIIFGGKDVPFSELRDMMIQRQPGQFVPGKVVMPPNVEAMQQQMQQEMKQQMREMQEMMKRMHQQMERIQLEQGQPQKDLGQSDEV</sequence>
<dbReference type="PROSITE" id="PS50106">
    <property type="entry name" value="PDZ"/>
    <property type="match status" value="1"/>
</dbReference>
<evidence type="ECO:0000259" key="4">
    <source>
        <dbReference type="PROSITE" id="PS50106"/>
    </source>
</evidence>
<dbReference type="PANTHER" id="PTHR42837">
    <property type="entry name" value="REGULATOR OF SIGMA-E PROTEASE RSEP"/>
    <property type="match status" value="1"/>
</dbReference>
<dbReference type="GO" id="GO:0016020">
    <property type="term" value="C:membrane"/>
    <property type="evidence" value="ECO:0007669"/>
    <property type="project" value="InterPro"/>
</dbReference>
<evidence type="ECO:0000313" key="6">
    <source>
        <dbReference type="Proteomes" id="UP000238322"/>
    </source>
</evidence>